<dbReference type="Proteomes" id="UP001485043">
    <property type="component" value="Unassembled WGS sequence"/>
</dbReference>
<name>A0AAW1SVD2_9CHLO</name>
<feature type="domain" description="Protein kinase" evidence="1">
    <location>
        <begin position="291"/>
        <end position="500"/>
    </location>
</feature>
<protein>
    <recommendedName>
        <fullName evidence="1">Protein kinase domain-containing protein</fullName>
    </recommendedName>
</protein>
<dbReference type="SUPFAM" id="SSF56112">
    <property type="entry name" value="Protein kinase-like (PK-like)"/>
    <property type="match status" value="1"/>
</dbReference>
<dbReference type="Gene3D" id="1.10.510.10">
    <property type="entry name" value="Transferase(Phosphotransferase) domain 1"/>
    <property type="match status" value="1"/>
</dbReference>
<sequence length="503" mass="55704">MSDKDWSGTTTLAWRKPKTFQGAADSSLDQSCKVLRALYGEELEVLPPREQLESVLLQPGPQEHILVSRHIWDKCAQEGGSAEWLSMFCRQQHCPGILQRDLDHALESPPGFAGNEGFTLHSHLGFFSDILRSIDELLPVRQQLNFVCNENSSGQQQTSGSATIAKARPDYLLIARHLLLFASELKKAEVGILKAIEDLRKKFKPGLPAAQYGNLPFLLAAAQSGCQIQYCCIDNAGKVHEIGSPININSLRGRAHLICTLPNLHRLLSCMSRMIPDMSDRLPLFAPQLKGFAQVECRLDHVVKTISDFRSFLLSTPGTTLAHISSAYAAGNLDSNHYLVGTSRLPKCVAQEYTFCVHPVGYSNVPKIEKAICQYIKDATYGLQHLHQEGLVHRDVREANIVMLPPPWSHHMLIDLESVAEAGSLWPSDVQFFRGWTSSTLKHGCCTLSSDTYQLGLLLARLLSSIPAVSQGASKLTKKLTSESPQHRLTTAQILNDRWIGSL</sequence>
<evidence type="ECO:0000313" key="3">
    <source>
        <dbReference type="Proteomes" id="UP001485043"/>
    </source>
</evidence>
<organism evidence="2 3">
    <name type="scientific">Apatococcus fuscideae</name>
    <dbReference type="NCBI Taxonomy" id="2026836"/>
    <lineage>
        <taxon>Eukaryota</taxon>
        <taxon>Viridiplantae</taxon>
        <taxon>Chlorophyta</taxon>
        <taxon>core chlorophytes</taxon>
        <taxon>Trebouxiophyceae</taxon>
        <taxon>Chlorellales</taxon>
        <taxon>Chlorellaceae</taxon>
        <taxon>Apatococcus</taxon>
    </lineage>
</organism>
<reference evidence="2 3" key="1">
    <citation type="journal article" date="2024" name="Nat. Commun.">
        <title>Phylogenomics reveals the evolutionary origins of lichenization in chlorophyte algae.</title>
        <authorList>
            <person name="Puginier C."/>
            <person name="Libourel C."/>
            <person name="Otte J."/>
            <person name="Skaloud P."/>
            <person name="Haon M."/>
            <person name="Grisel S."/>
            <person name="Petersen M."/>
            <person name="Berrin J.G."/>
            <person name="Delaux P.M."/>
            <person name="Dal Grande F."/>
            <person name="Keller J."/>
        </authorList>
    </citation>
    <scope>NUCLEOTIDE SEQUENCE [LARGE SCALE GENOMIC DNA]</scope>
    <source>
        <strain evidence="2 3">SAG 2523</strain>
    </source>
</reference>
<dbReference type="SMART" id="SM00220">
    <property type="entry name" value="S_TKc"/>
    <property type="match status" value="1"/>
</dbReference>
<comment type="caution">
    <text evidence="2">The sequence shown here is derived from an EMBL/GenBank/DDBJ whole genome shotgun (WGS) entry which is preliminary data.</text>
</comment>
<dbReference type="GO" id="GO:0005524">
    <property type="term" value="F:ATP binding"/>
    <property type="evidence" value="ECO:0007669"/>
    <property type="project" value="InterPro"/>
</dbReference>
<dbReference type="GO" id="GO:0004672">
    <property type="term" value="F:protein kinase activity"/>
    <property type="evidence" value="ECO:0007669"/>
    <property type="project" value="InterPro"/>
</dbReference>
<evidence type="ECO:0000313" key="2">
    <source>
        <dbReference type="EMBL" id="KAK9858832.1"/>
    </source>
</evidence>
<dbReference type="InterPro" id="IPR000719">
    <property type="entry name" value="Prot_kinase_dom"/>
</dbReference>
<accession>A0AAW1SVD2</accession>
<dbReference type="PROSITE" id="PS00109">
    <property type="entry name" value="PROTEIN_KINASE_TYR"/>
    <property type="match status" value="1"/>
</dbReference>
<keyword evidence="3" id="KW-1185">Reference proteome</keyword>
<dbReference type="InterPro" id="IPR011009">
    <property type="entry name" value="Kinase-like_dom_sf"/>
</dbReference>
<dbReference type="AlphaFoldDB" id="A0AAW1SVD2"/>
<evidence type="ECO:0000259" key="1">
    <source>
        <dbReference type="SMART" id="SM00220"/>
    </source>
</evidence>
<dbReference type="InterPro" id="IPR008266">
    <property type="entry name" value="Tyr_kinase_AS"/>
</dbReference>
<dbReference type="EMBL" id="JALJOV010000909">
    <property type="protein sequence ID" value="KAK9858832.1"/>
    <property type="molecule type" value="Genomic_DNA"/>
</dbReference>
<proteinExistence type="predicted"/>
<gene>
    <name evidence="2" type="ORF">WJX84_010170</name>
</gene>